<dbReference type="KEGG" id="cgr:2886852"/>
<feature type="region of interest" description="Disordered" evidence="1">
    <location>
        <begin position="336"/>
        <end position="400"/>
    </location>
</feature>
<evidence type="ECO:0000313" key="2">
    <source>
        <dbReference type="CGD" id="CAL0127402"/>
    </source>
</evidence>
<evidence type="ECO:0008006" key="5">
    <source>
        <dbReference type="Google" id="ProtNLM"/>
    </source>
</evidence>
<dbReference type="Proteomes" id="UP000002428">
    <property type="component" value="Chromosome C"/>
</dbReference>
<dbReference type="VEuPathDB" id="FungiDB:CAGL0C05467g"/>
<dbReference type="eggNOG" id="ENOG502S0PM">
    <property type="taxonomic scope" value="Eukaryota"/>
</dbReference>
<organism evidence="3 4">
    <name type="scientific">Candida glabrata (strain ATCC 2001 / BCRC 20586 / JCM 3761 / NBRC 0622 / NRRL Y-65 / CBS 138)</name>
    <name type="common">Yeast</name>
    <name type="synonym">Nakaseomyces glabratus</name>
    <dbReference type="NCBI Taxonomy" id="284593"/>
    <lineage>
        <taxon>Eukaryota</taxon>
        <taxon>Fungi</taxon>
        <taxon>Dikarya</taxon>
        <taxon>Ascomycota</taxon>
        <taxon>Saccharomycotina</taxon>
        <taxon>Saccharomycetes</taxon>
        <taxon>Saccharomycetales</taxon>
        <taxon>Saccharomycetaceae</taxon>
        <taxon>Nakaseomyces</taxon>
    </lineage>
</organism>
<dbReference type="AlphaFoldDB" id="Q6FWI2"/>
<gene>
    <name evidence="2 3" type="ordered locus">CAGL0C05467g</name>
</gene>
<feature type="compositionally biased region" description="Polar residues" evidence="1">
    <location>
        <begin position="370"/>
        <end position="387"/>
    </location>
</feature>
<sequence length="400" mass="46364">MCICSCDSSNPSFLRTDTQTYRYTQRDTFHPCMYNQSAKETSQDQHNNSDETYTDSFSDTEHKNKSFHLFDRYVSNMAALKLYRITDMFNETAGQMDHPQHWFHFSSITFIPNAKIKYSKVGGPDDGSVYFEPSLLPMIGKTLATNNVIRIQITVKNIESRLLRDFYVYTEMIVSIESTYSDSSSITVIANMRLFMNKYFKIEWADIKPQAFIPNVGWQAIEEVLYKNPSMINTFRSLSRDDNSNANFNSIGANMMNDYSSQNNAEKFEAITKFRSNFEVFRNVSIYGTHDDIIRVMQIGNVVSAMKNIQEYQRLHNIVSPIEAFMKTAKEFKERQKEEDKCTFKEMSGLKTPDRKRARNTNEDHDTIYVDSSTPSPESAPQTSSEYCKQEPGTKRRKTK</sequence>
<feature type="region of interest" description="Disordered" evidence="1">
    <location>
        <begin position="38"/>
        <end position="57"/>
    </location>
</feature>
<dbReference type="HOGENOM" id="CLU_688866_0_0_1"/>
<feature type="compositionally biased region" description="Basic and acidic residues" evidence="1">
    <location>
        <begin position="352"/>
        <end position="368"/>
    </location>
</feature>
<dbReference type="STRING" id="284593.Q6FWI2"/>
<reference evidence="3 4" key="1">
    <citation type="journal article" date="2004" name="Nature">
        <title>Genome evolution in yeasts.</title>
        <authorList>
            <consortium name="Genolevures"/>
            <person name="Dujon B."/>
            <person name="Sherman D."/>
            <person name="Fischer G."/>
            <person name="Durrens P."/>
            <person name="Casaregola S."/>
            <person name="Lafontaine I."/>
            <person name="de Montigny J."/>
            <person name="Marck C."/>
            <person name="Neuveglise C."/>
            <person name="Talla E."/>
            <person name="Goffard N."/>
            <person name="Frangeul L."/>
            <person name="Aigle M."/>
            <person name="Anthouard V."/>
            <person name="Babour A."/>
            <person name="Barbe V."/>
            <person name="Barnay S."/>
            <person name="Blanchin S."/>
            <person name="Beckerich J.M."/>
            <person name="Beyne E."/>
            <person name="Bleykasten C."/>
            <person name="Boisrame A."/>
            <person name="Boyer J."/>
            <person name="Cattolico L."/>
            <person name="Confanioleri F."/>
            <person name="de Daruvar A."/>
            <person name="Despons L."/>
            <person name="Fabre E."/>
            <person name="Fairhead C."/>
            <person name="Ferry-Dumazet H."/>
            <person name="Groppi A."/>
            <person name="Hantraye F."/>
            <person name="Hennequin C."/>
            <person name="Jauniaux N."/>
            <person name="Joyet P."/>
            <person name="Kachouri R."/>
            <person name="Kerrest A."/>
            <person name="Koszul R."/>
            <person name="Lemaire M."/>
            <person name="Lesur I."/>
            <person name="Ma L."/>
            <person name="Muller H."/>
            <person name="Nicaud J.M."/>
            <person name="Nikolski M."/>
            <person name="Oztas S."/>
            <person name="Ozier-Kalogeropoulos O."/>
            <person name="Pellenz S."/>
            <person name="Potier S."/>
            <person name="Richard G.F."/>
            <person name="Straub M.L."/>
            <person name="Suleau A."/>
            <person name="Swennene D."/>
            <person name="Tekaia F."/>
            <person name="Wesolowski-Louvel M."/>
            <person name="Westhof E."/>
            <person name="Wirth B."/>
            <person name="Zeniou-Meyer M."/>
            <person name="Zivanovic I."/>
            <person name="Bolotin-Fukuhara M."/>
            <person name="Thierry A."/>
            <person name="Bouchier C."/>
            <person name="Caudron B."/>
            <person name="Scarpelli C."/>
            <person name="Gaillardin C."/>
            <person name="Weissenbach J."/>
            <person name="Wincker P."/>
            <person name="Souciet J.L."/>
        </authorList>
    </citation>
    <scope>NUCLEOTIDE SEQUENCE [LARGE SCALE GENOMIC DNA]</scope>
    <source>
        <strain evidence="4">ATCC 2001 / BCRC 20586 / JCM 3761 / NBRC 0622 / NRRL Y-65 / CBS 138</strain>
    </source>
</reference>
<dbReference type="InterPro" id="IPR029005">
    <property type="entry name" value="LIM-bd/SEUSS"/>
</dbReference>
<protein>
    <recommendedName>
        <fullName evidence="5">Morphogenetic regulator of filamentous growth protein 1</fullName>
    </recommendedName>
</protein>
<proteinExistence type="predicted"/>
<dbReference type="InParanoid" id="Q6FWI2"/>
<dbReference type="FunCoup" id="Q6FWI2">
    <property type="interactions" value="16"/>
</dbReference>
<dbReference type="OMA" id="TSSEYCK"/>
<evidence type="ECO:0000313" key="3">
    <source>
        <dbReference type="EMBL" id="CAG58318.2"/>
    </source>
</evidence>
<keyword evidence="4" id="KW-1185">Reference proteome</keyword>
<evidence type="ECO:0000313" key="4">
    <source>
        <dbReference type="Proteomes" id="UP000002428"/>
    </source>
</evidence>
<dbReference type="Pfam" id="PF01803">
    <property type="entry name" value="LIM_bind"/>
    <property type="match status" value="1"/>
</dbReference>
<accession>Q6FWI2</accession>
<dbReference type="CGD" id="CAL0127402">
    <property type="gene designation" value="CAGL0C05467g"/>
</dbReference>
<dbReference type="EMBL" id="CR380949">
    <property type="protein sequence ID" value="CAG58318.2"/>
    <property type="molecule type" value="Genomic_DNA"/>
</dbReference>
<evidence type="ECO:0000256" key="1">
    <source>
        <dbReference type="SAM" id="MobiDB-lite"/>
    </source>
</evidence>
<name>Q6FWI2_CANGA</name>